<name>A0A7V5NX76_9PROT</name>
<feature type="transmembrane region" description="Helical" evidence="5">
    <location>
        <begin position="104"/>
        <end position="122"/>
    </location>
</feature>
<evidence type="ECO:0000256" key="2">
    <source>
        <dbReference type="ARBA" id="ARBA00022692"/>
    </source>
</evidence>
<feature type="transmembrane region" description="Helical" evidence="5">
    <location>
        <begin position="234"/>
        <end position="254"/>
    </location>
</feature>
<protein>
    <recommendedName>
        <fullName evidence="5">Probable membrane transporter protein</fullName>
    </recommendedName>
</protein>
<evidence type="ECO:0000256" key="4">
    <source>
        <dbReference type="ARBA" id="ARBA00023136"/>
    </source>
</evidence>
<organism evidence="6">
    <name type="scientific">Hellea balneolensis</name>
    <dbReference type="NCBI Taxonomy" id="287478"/>
    <lineage>
        <taxon>Bacteria</taxon>
        <taxon>Pseudomonadati</taxon>
        <taxon>Pseudomonadota</taxon>
        <taxon>Alphaproteobacteria</taxon>
        <taxon>Maricaulales</taxon>
        <taxon>Robiginitomaculaceae</taxon>
        <taxon>Hellea</taxon>
    </lineage>
</organism>
<feature type="transmembrane region" description="Helical" evidence="5">
    <location>
        <begin position="208"/>
        <end position="228"/>
    </location>
</feature>
<comment type="subcellular location">
    <subcellularLocation>
        <location evidence="5">Cell membrane</location>
        <topology evidence="5">Multi-pass membrane protein</topology>
    </subcellularLocation>
    <subcellularLocation>
        <location evidence="1">Membrane</location>
        <topology evidence="1">Multi-pass membrane protein</topology>
    </subcellularLocation>
</comment>
<dbReference type="InterPro" id="IPR002781">
    <property type="entry name" value="TM_pro_TauE-like"/>
</dbReference>
<reference evidence="6" key="1">
    <citation type="journal article" date="2020" name="mSystems">
        <title>Genome- and Community-Level Interaction Insights into Carbon Utilization and Element Cycling Functions of Hydrothermarchaeota in Hydrothermal Sediment.</title>
        <authorList>
            <person name="Zhou Z."/>
            <person name="Liu Y."/>
            <person name="Xu W."/>
            <person name="Pan J."/>
            <person name="Luo Z.H."/>
            <person name="Li M."/>
        </authorList>
    </citation>
    <scope>NUCLEOTIDE SEQUENCE [LARGE SCALE GENOMIC DNA]</scope>
    <source>
        <strain evidence="6">HyVt-538</strain>
    </source>
</reference>
<comment type="caution">
    <text evidence="6">The sequence shown here is derived from an EMBL/GenBank/DDBJ whole genome shotgun (WGS) entry which is preliminary data.</text>
</comment>
<accession>A0A7V5NX76</accession>
<dbReference type="Proteomes" id="UP000885806">
    <property type="component" value="Unassembled WGS sequence"/>
</dbReference>
<feature type="transmembrane region" description="Helical" evidence="5">
    <location>
        <begin position="50"/>
        <end position="67"/>
    </location>
</feature>
<dbReference type="EMBL" id="DROP01000169">
    <property type="protein sequence ID" value="HHI88805.1"/>
    <property type="molecule type" value="Genomic_DNA"/>
</dbReference>
<feature type="transmembrane region" description="Helical" evidence="5">
    <location>
        <begin position="6"/>
        <end position="38"/>
    </location>
</feature>
<sequence>MDISMLIFVFLWGVVVGSVFSSIGAAGGILTSFGLISLFGVRDPNMVKPMTQIVVLATALIFVPGYFRRKAVVWPLGVLLGLGGLAGAWLGSTLSSVWLSDMRAFKPWFGGLTLLVAAKIVFDFLGRSRLPAAQQDFGISRGVSALQAGLTKLSFNYSVYHYDIPYWQPLLAGFVISMVAAIFGVGGGFLLVPFMLGMLRMPMHIIPATAAIAIFMSLIVSIGNYLHLGASIDWSLLIPLLPGAIIGAVFGQVLNRNMKNAWLQIALGIIVFGIGLKYLLA</sequence>
<gene>
    <name evidence="6" type="ORF">ENK01_02530</name>
</gene>
<evidence type="ECO:0000256" key="1">
    <source>
        <dbReference type="ARBA" id="ARBA00004141"/>
    </source>
</evidence>
<evidence type="ECO:0000313" key="6">
    <source>
        <dbReference type="EMBL" id="HHI88805.1"/>
    </source>
</evidence>
<proteinExistence type="inferred from homology"/>
<dbReference type="Pfam" id="PF01925">
    <property type="entry name" value="TauE"/>
    <property type="match status" value="1"/>
</dbReference>
<keyword evidence="2 5" id="KW-0812">Transmembrane</keyword>
<feature type="transmembrane region" description="Helical" evidence="5">
    <location>
        <begin position="170"/>
        <end position="196"/>
    </location>
</feature>
<feature type="transmembrane region" description="Helical" evidence="5">
    <location>
        <begin position="261"/>
        <end position="280"/>
    </location>
</feature>
<dbReference type="AlphaFoldDB" id="A0A7V5NX76"/>
<dbReference type="GO" id="GO:0005886">
    <property type="term" value="C:plasma membrane"/>
    <property type="evidence" value="ECO:0007669"/>
    <property type="project" value="UniProtKB-SubCell"/>
</dbReference>
<dbReference type="PANTHER" id="PTHR43701:SF2">
    <property type="entry name" value="MEMBRANE TRANSPORTER PROTEIN YJNA-RELATED"/>
    <property type="match status" value="1"/>
</dbReference>
<comment type="similarity">
    <text evidence="5">Belongs to the 4-toluene sulfonate uptake permease (TSUP) (TC 2.A.102) family.</text>
</comment>
<dbReference type="PANTHER" id="PTHR43701">
    <property type="entry name" value="MEMBRANE TRANSPORTER PROTEIN MJ0441-RELATED"/>
    <property type="match status" value="1"/>
</dbReference>
<keyword evidence="3 5" id="KW-1133">Transmembrane helix</keyword>
<feature type="transmembrane region" description="Helical" evidence="5">
    <location>
        <begin position="73"/>
        <end position="92"/>
    </location>
</feature>
<evidence type="ECO:0000256" key="5">
    <source>
        <dbReference type="RuleBase" id="RU363041"/>
    </source>
</evidence>
<keyword evidence="4 5" id="KW-0472">Membrane</keyword>
<keyword evidence="5" id="KW-1003">Cell membrane</keyword>
<dbReference type="InterPro" id="IPR051598">
    <property type="entry name" value="TSUP/Inactive_protease-like"/>
</dbReference>
<evidence type="ECO:0000256" key="3">
    <source>
        <dbReference type="ARBA" id="ARBA00022989"/>
    </source>
</evidence>